<evidence type="ECO:0000313" key="10">
    <source>
        <dbReference type="Proteomes" id="UP000693672"/>
    </source>
</evidence>
<evidence type="ECO:0000256" key="3">
    <source>
        <dbReference type="ARBA" id="ARBA00022475"/>
    </source>
</evidence>
<feature type="transmembrane region" description="Helical" evidence="7">
    <location>
        <begin position="367"/>
        <end position="389"/>
    </location>
</feature>
<feature type="transmembrane region" description="Helical" evidence="7">
    <location>
        <begin position="162"/>
        <end position="183"/>
    </location>
</feature>
<keyword evidence="10" id="KW-1185">Reference proteome</keyword>
<keyword evidence="3" id="KW-1003">Cell membrane</keyword>
<dbReference type="InterPro" id="IPR011701">
    <property type="entry name" value="MFS"/>
</dbReference>
<feature type="transmembrane region" description="Helical" evidence="7">
    <location>
        <begin position="217"/>
        <end position="241"/>
    </location>
</feature>
<keyword evidence="5 7" id="KW-1133">Transmembrane helix</keyword>
<dbReference type="Proteomes" id="UP000693672">
    <property type="component" value="Unassembled WGS sequence"/>
</dbReference>
<dbReference type="CDD" id="cd06173">
    <property type="entry name" value="MFS_MefA_like"/>
    <property type="match status" value="1"/>
</dbReference>
<dbReference type="PROSITE" id="PS50850">
    <property type="entry name" value="MFS"/>
    <property type="match status" value="1"/>
</dbReference>
<feature type="domain" description="Major facilitator superfamily (MFS) profile" evidence="8">
    <location>
        <begin position="6"/>
        <end position="393"/>
    </location>
</feature>
<feature type="transmembrane region" description="Helical" evidence="7">
    <location>
        <begin position="339"/>
        <end position="361"/>
    </location>
</feature>
<evidence type="ECO:0000256" key="1">
    <source>
        <dbReference type="ARBA" id="ARBA00004651"/>
    </source>
</evidence>
<name>A0A916NJU9_9BACL</name>
<sequence>MLKNRYVRTTLLSRVLLQLGIWVRNFAILLYVTDLTHNDPKSVSLISIAEYAPIFIFAMIGGTFADRWKPKRTMVGCDLLSAASVFAVLGALALGSWYFLLAGTFVSAVMSQFSQPSALKLYKGHVPPELLQRVMALSQSLMGIFMVIGPVIGAFVYQQYGIQVSLIVTGIAFFGSALVLMSLPRDTENPNVNEAPDFAKELIAGLRYVWNSGALRTLGIVFSVSGLAAGLVQPLAVFIVMERLGLDKAFLQWLLMASGAAMLVGGGVIMAAARKVRPQTLLALGLLVSSLTTLGIGWSTSIAFTFVLQIINGLFYPCVHIGIQTLLMKHTEGAFIGRVGGAITPVFMGMMVIGMSLAGYLKDAFSLLPVYAVSAALLLLGTLFLLPLLQAGRRAASKTASS</sequence>
<dbReference type="AlphaFoldDB" id="A0A916NJU9"/>
<dbReference type="Pfam" id="PF07690">
    <property type="entry name" value="MFS_1"/>
    <property type="match status" value="1"/>
</dbReference>
<reference evidence="9" key="1">
    <citation type="submission" date="2021-06" db="EMBL/GenBank/DDBJ databases">
        <authorList>
            <person name="Criscuolo A."/>
        </authorList>
    </citation>
    <scope>NUCLEOTIDE SEQUENCE</scope>
    <source>
        <strain evidence="9">CIP111600</strain>
    </source>
</reference>
<dbReference type="PANTHER" id="PTHR43266:SF8">
    <property type="entry name" value="MACROLIDE-EFFLUX PROTEIN"/>
    <property type="match status" value="1"/>
</dbReference>
<dbReference type="RefSeq" id="WP_218093198.1">
    <property type="nucleotide sequence ID" value="NZ_CAJVAS010000014.1"/>
</dbReference>
<feature type="transmembrane region" description="Helical" evidence="7">
    <location>
        <begin position="253"/>
        <end position="273"/>
    </location>
</feature>
<comment type="subcellular location">
    <subcellularLocation>
        <location evidence="1">Cell membrane</location>
        <topology evidence="1">Multi-pass membrane protein</topology>
    </subcellularLocation>
</comment>
<evidence type="ECO:0000256" key="2">
    <source>
        <dbReference type="ARBA" id="ARBA00022448"/>
    </source>
</evidence>
<organism evidence="9 10">
    <name type="scientific">Paenibacillus solanacearum</name>
    <dbReference type="NCBI Taxonomy" id="2048548"/>
    <lineage>
        <taxon>Bacteria</taxon>
        <taxon>Bacillati</taxon>
        <taxon>Bacillota</taxon>
        <taxon>Bacilli</taxon>
        <taxon>Bacillales</taxon>
        <taxon>Paenibacillaceae</taxon>
        <taxon>Paenibacillus</taxon>
    </lineage>
</organism>
<feature type="transmembrane region" description="Helical" evidence="7">
    <location>
        <begin position="77"/>
        <end position="99"/>
    </location>
</feature>
<accession>A0A916NJU9</accession>
<feature type="transmembrane region" description="Helical" evidence="7">
    <location>
        <begin position="134"/>
        <end position="156"/>
    </location>
</feature>
<evidence type="ECO:0000256" key="4">
    <source>
        <dbReference type="ARBA" id="ARBA00022692"/>
    </source>
</evidence>
<dbReference type="GO" id="GO:0005886">
    <property type="term" value="C:plasma membrane"/>
    <property type="evidence" value="ECO:0007669"/>
    <property type="project" value="UniProtKB-SubCell"/>
</dbReference>
<keyword evidence="6 7" id="KW-0472">Membrane</keyword>
<evidence type="ECO:0000313" key="9">
    <source>
        <dbReference type="EMBL" id="CAG7633144.1"/>
    </source>
</evidence>
<evidence type="ECO:0000256" key="6">
    <source>
        <dbReference type="ARBA" id="ARBA00023136"/>
    </source>
</evidence>
<evidence type="ECO:0000256" key="7">
    <source>
        <dbReference type="SAM" id="Phobius"/>
    </source>
</evidence>
<evidence type="ECO:0000259" key="8">
    <source>
        <dbReference type="PROSITE" id="PS50850"/>
    </source>
</evidence>
<dbReference type="PANTHER" id="PTHR43266">
    <property type="entry name" value="MACROLIDE-EFFLUX PROTEIN"/>
    <property type="match status" value="1"/>
</dbReference>
<keyword evidence="2" id="KW-0813">Transport</keyword>
<feature type="transmembrane region" description="Helical" evidence="7">
    <location>
        <begin position="12"/>
        <end position="32"/>
    </location>
</feature>
<feature type="transmembrane region" description="Helical" evidence="7">
    <location>
        <begin position="44"/>
        <end position="65"/>
    </location>
</feature>
<protein>
    <recommendedName>
        <fullName evidence="8">Major facilitator superfamily (MFS) profile domain-containing protein</fullName>
    </recommendedName>
</protein>
<evidence type="ECO:0000256" key="5">
    <source>
        <dbReference type="ARBA" id="ARBA00022989"/>
    </source>
</evidence>
<dbReference type="InterPro" id="IPR020846">
    <property type="entry name" value="MFS_dom"/>
</dbReference>
<gene>
    <name evidence="9" type="ORF">PAESOLCIP111_03450</name>
</gene>
<dbReference type="EMBL" id="CAJVAS010000014">
    <property type="protein sequence ID" value="CAG7633144.1"/>
    <property type="molecule type" value="Genomic_DNA"/>
</dbReference>
<proteinExistence type="predicted"/>
<keyword evidence="4 7" id="KW-0812">Transmembrane</keyword>
<dbReference type="GO" id="GO:0022857">
    <property type="term" value="F:transmembrane transporter activity"/>
    <property type="evidence" value="ECO:0007669"/>
    <property type="project" value="InterPro"/>
</dbReference>
<comment type="caution">
    <text evidence="9">The sequence shown here is derived from an EMBL/GenBank/DDBJ whole genome shotgun (WGS) entry which is preliminary data.</text>
</comment>